<name>A0ABT5XBW3_9EURY</name>
<sequence length="482" mass="55015">MGEERERRVVPAREILAKIERGEDVEYDNVIVEGDLDISGLDLPIEHVERSEFQLKLGSAGKLVVVSSEINITGSEVHGKVDFSNGFMRKRINFAGTQFDNQAVFLNAYFNNYSRFEEAKFRYYSSFVGARFKIHAGFEGARFSSNADFEGAIFSNYAGFDGAQFGGKTDFRLAQFGGVTRFSYTKFGGDAKFKGAEFRGYANFERANFSENAGFRETKFTGRNVYFWGAKFTGRNADFGNAKFTGGEADFSRAEFIGCDANFIRAEFCKNADFWNSDFRRDALFSYTVFDGDVYFWDVKFGGNAEFYGATFGKKLSLSHLRFNLLYINWAQIKDSLIYDGPAYLALIKNFKVIERFADAEDCYYEYRKQSQSKKKWYSDEGGWDWSKLPDVIACISCGYGVRPLHTILCMSGVIFISWIFFLGYFDSLFESFYFSVMTFTGSKQNDVTPDMLFRSVVLIEAILGYLFMALFVVVLARKLIR</sequence>
<reference evidence="2 3" key="1">
    <citation type="submission" date="2023-03" db="EMBL/GenBank/DDBJ databases">
        <title>Whole genome sequencing of Methanotrichaceae archaeon M04Ac.</title>
        <authorList>
            <person name="Khomyakova M.A."/>
            <person name="Merkel A.Y."/>
            <person name="Slobodkin A.I."/>
        </authorList>
    </citation>
    <scope>NUCLEOTIDE SEQUENCE [LARGE SCALE GENOMIC DNA]</scope>
    <source>
        <strain evidence="2 3">M04Ac</strain>
    </source>
</reference>
<evidence type="ECO:0000256" key="1">
    <source>
        <dbReference type="SAM" id="Phobius"/>
    </source>
</evidence>
<dbReference type="EMBL" id="JARFPL010000002">
    <property type="protein sequence ID" value="MDF0592205.1"/>
    <property type="molecule type" value="Genomic_DNA"/>
</dbReference>
<keyword evidence="3" id="KW-1185">Reference proteome</keyword>
<comment type="caution">
    <text evidence="2">The sequence shown here is derived from an EMBL/GenBank/DDBJ whole genome shotgun (WGS) entry which is preliminary data.</text>
</comment>
<feature type="transmembrane region" description="Helical" evidence="1">
    <location>
        <begin position="408"/>
        <end position="426"/>
    </location>
</feature>
<dbReference type="InterPro" id="IPR001646">
    <property type="entry name" value="5peptide_repeat"/>
</dbReference>
<organism evidence="2 3">
    <name type="scientific">Candidatus Methanocrinis alkalitolerans</name>
    <dbReference type="NCBI Taxonomy" id="3033395"/>
    <lineage>
        <taxon>Archaea</taxon>
        <taxon>Methanobacteriati</taxon>
        <taxon>Methanobacteriota</taxon>
        <taxon>Stenosarchaea group</taxon>
        <taxon>Methanomicrobia</taxon>
        <taxon>Methanotrichales</taxon>
        <taxon>Methanotrichaceae</taxon>
        <taxon>Methanocrinis</taxon>
    </lineage>
</organism>
<dbReference type="Gene3D" id="1.10.287.70">
    <property type="match status" value="1"/>
</dbReference>
<dbReference type="SUPFAM" id="SSF81324">
    <property type="entry name" value="Voltage-gated potassium channels"/>
    <property type="match status" value="1"/>
</dbReference>
<dbReference type="RefSeq" id="WP_316967913.1">
    <property type="nucleotide sequence ID" value="NZ_JARFPL010000002.1"/>
</dbReference>
<feature type="transmembrane region" description="Helical" evidence="1">
    <location>
        <begin position="453"/>
        <end position="477"/>
    </location>
</feature>
<evidence type="ECO:0000313" key="2">
    <source>
        <dbReference type="EMBL" id="MDF0592205.1"/>
    </source>
</evidence>
<protein>
    <submittedName>
        <fullName evidence="2">Pentapeptide repeat-containing protein</fullName>
    </submittedName>
</protein>
<gene>
    <name evidence="2" type="ORF">P0O24_01220</name>
</gene>
<dbReference type="Gene3D" id="2.160.20.80">
    <property type="entry name" value="E3 ubiquitin-protein ligase SopA"/>
    <property type="match status" value="1"/>
</dbReference>
<dbReference type="Proteomes" id="UP001215956">
    <property type="component" value="Unassembled WGS sequence"/>
</dbReference>
<proteinExistence type="predicted"/>
<keyword evidence="1" id="KW-0812">Transmembrane</keyword>
<accession>A0ABT5XBW3</accession>
<evidence type="ECO:0000313" key="3">
    <source>
        <dbReference type="Proteomes" id="UP001215956"/>
    </source>
</evidence>
<dbReference type="Pfam" id="PF13576">
    <property type="entry name" value="Pentapeptide_3"/>
    <property type="match status" value="2"/>
</dbReference>
<keyword evidence="1" id="KW-0472">Membrane</keyword>
<keyword evidence="1" id="KW-1133">Transmembrane helix</keyword>